<proteinExistence type="predicted"/>
<reference evidence="4 5" key="1">
    <citation type="submission" date="2020-08" db="EMBL/GenBank/DDBJ databases">
        <title>Sequencing the genomes of 1000 actinobacteria strains.</title>
        <authorList>
            <person name="Klenk H.-P."/>
        </authorList>
    </citation>
    <scope>NUCLEOTIDE SEQUENCE [LARGE SCALE GENOMIC DNA]</scope>
    <source>
        <strain evidence="4 5">DSM 45362</strain>
    </source>
</reference>
<accession>A0A841C504</accession>
<evidence type="ECO:0000313" key="4">
    <source>
        <dbReference type="EMBL" id="MBB5873901.1"/>
    </source>
</evidence>
<evidence type="ECO:0000256" key="1">
    <source>
        <dbReference type="ARBA" id="ARBA00023002"/>
    </source>
</evidence>
<dbReference type="GO" id="GO:0005829">
    <property type="term" value="C:cytosol"/>
    <property type="evidence" value="ECO:0007669"/>
    <property type="project" value="TreeGrafter"/>
</dbReference>
<dbReference type="GO" id="GO:0016705">
    <property type="term" value="F:oxidoreductase activity, acting on paired donors, with incorporation or reduction of molecular oxygen"/>
    <property type="evidence" value="ECO:0007669"/>
    <property type="project" value="InterPro"/>
</dbReference>
<comment type="caution">
    <text evidence="4">The sequence shown here is derived from an EMBL/GenBank/DDBJ whole genome shotgun (WGS) entry which is preliminary data.</text>
</comment>
<sequence length="319" mass="33015">MPLDAFLTSRFGPAAALAHTRAAEAAGLGGVWLAEHHFVSYGQCPSATLLAGHLLAATARITIGTAACVLSARHPVALAEEASVLRALGGDRFVLGVARGGPWIEAELLGGGAERYERGFAEALDVLLSRVSGVSPVGADGEFFRFPPLAVVPNVPGVPVMVAVTSGASAELAARRGLPLLLGVQAGDDEVAGVVRRWREVAEAEGHDPDGGGHARVRVAYPAKDRATGERELRAALPAWLAGMGEAVRIAGGTARDPREHVEAMLRHHPVGRPAEVAERLAESAARTGVRRQLCLVEAVPDAAAATDLIASLGALPDR</sequence>
<dbReference type="GO" id="GO:0004497">
    <property type="term" value="F:monooxygenase activity"/>
    <property type="evidence" value="ECO:0007669"/>
    <property type="project" value="UniProtKB-KW"/>
</dbReference>
<organism evidence="4 5">
    <name type="scientific">Allocatelliglobosispora scoriae</name>
    <dbReference type="NCBI Taxonomy" id="643052"/>
    <lineage>
        <taxon>Bacteria</taxon>
        <taxon>Bacillati</taxon>
        <taxon>Actinomycetota</taxon>
        <taxon>Actinomycetes</taxon>
        <taxon>Micromonosporales</taxon>
        <taxon>Micromonosporaceae</taxon>
        <taxon>Allocatelliglobosispora</taxon>
    </lineage>
</organism>
<dbReference type="SUPFAM" id="SSF51679">
    <property type="entry name" value="Bacterial luciferase-like"/>
    <property type="match status" value="1"/>
</dbReference>
<dbReference type="InterPro" id="IPR011251">
    <property type="entry name" value="Luciferase-like_dom"/>
</dbReference>
<dbReference type="PANTHER" id="PTHR30137:SF8">
    <property type="entry name" value="BLR5498 PROTEIN"/>
    <property type="match status" value="1"/>
</dbReference>
<dbReference type="EMBL" id="JACHMN010000003">
    <property type="protein sequence ID" value="MBB5873901.1"/>
    <property type="molecule type" value="Genomic_DNA"/>
</dbReference>
<evidence type="ECO:0000313" key="5">
    <source>
        <dbReference type="Proteomes" id="UP000587527"/>
    </source>
</evidence>
<protein>
    <submittedName>
        <fullName evidence="4">Alkanesulfonate monooxygenase SsuD/methylene tetrahydromethanopterin reductase-like flavin-dependent oxidoreductase (Luciferase family)</fullName>
    </submittedName>
</protein>
<dbReference type="AlphaFoldDB" id="A0A841C504"/>
<keyword evidence="2 4" id="KW-0503">Monooxygenase</keyword>
<keyword evidence="5" id="KW-1185">Reference proteome</keyword>
<evidence type="ECO:0000256" key="2">
    <source>
        <dbReference type="ARBA" id="ARBA00023033"/>
    </source>
</evidence>
<dbReference type="InterPro" id="IPR036661">
    <property type="entry name" value="Luciferase-like_sf"/>
</dbReference>
<gene>
    <name evidence="4" type="ORF">F4553_007335</name>
</gene>
<feature type="domain" description="Luciferase-like" evidence="3">
    <location>
        <begin position="11"/>
        <end position="291"/>
    </location>
</feature>
<dbReference type="InterPro" id="IPR050766">
    <property type="entry name" value="Bact_Lucif_Oxidored"/>
</dbReference>
<keyword evidence="1" id="KW-0560">Oxidoreductase</keyword>
<dbReference type="Proteomes" id="UP000587527">
    <property type="component" value="Unassembled WGS sequence"/>
</dbReference>
<dbReference type="PANTHER" id="PTHR30137">
    <property type="entry name" value="LUCIFERASE-LIKE MONOOXYGENASE"/>
    <property type="match status" value="1"/>
</dbReference>
<dbReference type="Pfam" id="PF00296">
    <property type="entry name" value="Bac_luciferase"/>
    <property type="match status" value="1"/>
</dbReference>
<evidence type="ECO:0000259" key="3">
    <source>
        <dbReference type="Pfam" id="PF00296"/>
    </source>
</evidence>
<name>A0A841C504_9ACTN</name>
<dbReference type="Gene3D" id="3.20.20.30">
    <property type="entry name" value="Luciferase-like domain"/>
    <property type="match status" value="1"/>
</dbReference>
<dbReference type="RefSeq" id="WP_184845570.1">
    <property type="nucleotide sequence ID" value="NZ_JACHMN010000003.1"/>
</dbReference>